<proteinExistence type="predicted"/>
<dbReference type="AlphaFoldDB" id="A0AAV0KRY3"/>
<protein>
    <submittedName>
        <fullName evidence="1">Uncharacterized protein</fullName>
    </submittedName>
</protein>
<accession>A0AAV0KRY3</accession>
<name>A0AAV0KRY3_9ROSI</name>
<evidence type="ECO:0000313" key="2">
    <source>
        <dbReference type="Proteomes" id="UP001154282"/>
    </source>
</evidence>
<keyword evidence="2" id="KW-1185">Reference proteome</keyword>
<dbReference type="Proteomes" id="UP001154282">
    <property type="component" value="Unassembled WGS sequence"/>
</dbReference>
<dbReference type="EMBL" id="CAMGYJ010000005">
    <property type="protein sequence ID" value="CAI0424518.1"/>
    <property type="molecule type" value="Genomic_DNA"/>
</dbReference>
<gene>
    <name evidence="1" type="ORF">LITE_LOCUS19992</name>
</gene>
<organism evidence="1 2">
    <name type="scientific">Linum tenue</name>
    <dbReference type="NCBI Taxonomy" id="586396"/>
    <lineage>
        <taxon>Eukaryota</taxon>
        <taxon>Viridiplantae</taxon>
        <taxon>Streptophyta</taxon>
        <taxon>Embryophyta</taxon>
        <taxon>Tracheophyta</taxon>
        <taxon>Spermatophyta</taxon>
        <taxon>Magnoliopsida</taxon>
        <taxon>eudicotyledons</taxon>
        <taxon>Gunneridae</taxon>
        <taxon>Pentapetalae</taxon>
        <taxon>rosids</taxon>
        <taxon>fabids</taxon>
        <taxon>Malpighiales</taxon>
        <taxon>Linaceae</taxon>
        <taxon>Linum</taxon>
    </lineage>
</organism>
<evidence type="ECO:0000313" key="1">
    <source>
        <dbReference type="EMBL" id="CAI0424518.1"/>
    </source>
</evidence>
<reference evidence="1" key="1">
    <citation type="submission" date="2022-08" db="EMBL/GenBank/DDBJ databases">
        <authorList>
            <person name="Gutierrez-Valencia J."/>
        </authorList>
    </citation>
    <scope>NUCLEOTIDE SEQUENCE</scope>
</reference>
<comment type="caution">
    <text evidence="1">The sequence shown here is derived from an EMBL/GenBank/DDBJ whole genome shotgun (WGS) entry which is preliminary data.</text>
</comment>
<sequence length="100" mass="10800">MKGLVRRGDLCTGAPAAEEVGTTYRTGRCRRTESPAHRALEGLTIPITVIPRSSLLTLISAAALASSTAGDSFYWLPVFFAFNLVNFSFHDNCCTTVQFG</sequence>